<dbReference type="Pfam" id="PF02518">
    <property type="entry name" value="HATPase_c"/>
    <property type="match status" value="1"/>
</dbReference>
<comment type="caution">
    <text evidence="6">The sequence shown here is derived from an EMBL/GenBank/DDBJ whole genome shotgun (WGS) entry which is preliminary data.</text>
</comment>
<dbReference type="PANTHER" id="PTHR43047">
    <property type="entry name" value="TWO-COMPONENT HISTIDINE PROTEIN KINASE"/>
    <property type="match status" value="1"/>
</dbReference>
<evidence type="ECO:0000256" key="2">
    <source>
        <dbReference type="ARBA" id="ARBA00012438"/>
    </source>
</evidence>
<dbReference type="AlphaFoldDB" id="A0A844FD80"/>
<dbReference type="InterPro" id="IPR036890">
    <property type="entry name" value="HATPase_C_sf"/>
</dbReference>
<dbReference type="EMBL" id="VUMB01000031">
    <property type="protein sequence ID" value="MSS41304.1"/>
    <property type="molecule type" value="Genomic_DNA"/>
</dbReference>
<protein>
    <recommendedName>
        <fullName evidence="2">histidine kinase</fullName>
        <ecNumber evidence="2">2.7.13.3</ecNumber>
    </recommendedName>
</protein>
<evidence type="ECO:0000256" key="1">
    <source>
        <dbReference type="ARBA" id="ARBA00000085"/>
    </source>
</evidence>
<dbReference type="PANTHER" id="PTHR43047:SF78">
    <property type="entry name" value="SENSORY_REGULATORY PROTEIN RPFC"/>
    <property type="match status" value="1"/>
</dbReference>
<keyword evidence="6" id="KW-0067">ATP-binding</keyword>
<evidence type="ECO:0000256" key="4">
    <source>
        <dbReference type="ARBA" id="ARBA00022777"/>
    </source>
</evidence>
<name>A0A844FD80_CLOSV</name>
<keyword evidence="6" id="KW-0547">Nucleotide-binding</keyword>
<evidence type="ECO:0000313" key="6">
    <source>
        <dbReference type="EMBL" id="MSS41304.1"/>
    </source>
</evidence>
<comment type="catalytic activity">
    <reaction evidence="1">
        <text>ATP + protein L-histidine = ADP + protein N-phospho-L-histidine.</text>
        <dbReference type="EC" id="2.7.13.3"/>
    </reaction>
</comment>
<dbReference type="RefSeq" id="WP_004605557.1">
    <property type="nucleotide sequence ID" value="NZ_AP024846.1"/>
</dbReference>
<organism evidence="6 7">
    <name type="scientific">Clostridium scindens (strain JCM 10418 / VPI 12708)</name>
    <dbReference type="NCBI Taxonomy" id="29347"/>
    <lineage>
        <taxon>Bacteria</taxon>
        <taxon>Bacillati</taxon>
        <taxon>Bacillota</taxon>
        <taxon>Clostridia</taxon>
        <taxon>Lachnospirales</taxon>
        <taxon>Lachnospiraceae</taxon>
    </lineage>
</organism>
<evidence type="ECO:0000259" key="5">
    <source>
        <dbReference type="Pfam" id="PF02518"/>
    </source>
</evidence>
<keyword evidence="4" id="KW-0418">Kinase</keyword>
<dbReference type="SUPFAM" id="SSF55874">
    <property type="entry name" value="ATPase domain of HSP90 chaperone/DNA topoisomerase II/histidine kinase"/>
    <property type="match status" value="1"/>
</dbReference>
<evidence type="ECO:0000313" key="7">
    <source>
        <dbReference type="Proteomes" id="UP000462363"/>
    </source>
</evidence>
<proteinExistence type="predicted"/>
<sequence>MEPEFISKIFRPFEQESADIIKKYGGSRLGMAIADQMVRLMGGEIVIDN</sequence>
<feature type="domain" description="Histidine kinase/HSP90-like ATPase" evidence="5">
    <location>
        <begin position="1"/>
        <end position="47"/>
    </location>
</feature>
<keyword evidence="3" id="KW-0808">Transferase</keyword>
<dbReference type="GeneID" id="62695470"/>
<dbReference type="InterPro" id="IPR003594">
    <property type="entry name" value="HATPase_dom"/>
</dbReference>
<evidence type="ECO:0000256" key="3">
    <source>
        <dbReference type="ARBA" id="ARBA00022679"/>
    </source>
</evidence>
<gene>
    <name evidence="6" type="ORF">FYJ37_13380</name>
</gene>
<dbReference type="GO" id="GO:0005524">
    <property type="term" value="F:ATP binding"/>
    <property type="evidence" value="ECO:0007669"/>
    <property type="project" value="UniProtKB-KW"/>
</dbReference>
<dbReference type="Gene3D" id="3.30.565.10">
    <property type="entry name" value="Histidine kinase-like ATPase, C-terminal domain"/>
    <property type="match status" value="1"/>
</dbReference>
<dbReference type="EC" id="2.7.13.3" evidence="2"/>
<dbReference type="GO" id="GO:0004673">
    <property type="term" value="F:protein histidine kinase activity"/>
    <property type="evidence" value="ECO:0007669"/>
    <property type="project" value="UniProtKB-EC"/>
</dbReference>
<accession>A0A844FD80</accession>
<dbReference type="Proteomes" id="UP000462363">
    <property type="component" value="Unassembled WGS sequence"/>
</dbReference>
<reference evidence="6 7" key="1">
    <citation type="submission" date="2019-08" db="EMBL/GenBank/DDBJ databases">
        <title>In-depth cultivation of the pig gut microbiome towards novel bacterial diversity and tailored functional studies.</title>
        <authorList>
            <person name="Wylensek D."/>
            <person name="Hitch T.C.A."/>
            <person name="Clavel T."/>
        </authorList>
    </citation>
    <scope>NUCLEOTIDE SEQUENCE [LARGE SCALE GENOMIC DNA]</scope>
    <source>
        <strain evidence="6 7">BL-389-WT-3D</strain>
    </source>
</reference>